<sequence>MEIKNVSAVYFSPGGSTALCAKRVAAGLAEDFAAHDFTSRPERLGFAEGELVVFAAPVFGGRIPGVFADFLGSVEGAGAAAVCLAVYGGRDYDDALLELADRVRERGFRVVAGAALVARHSIVTEIAAGRPDEGDRAAMDELAARVKARLAADDFSEPALPGNRPYKKYGGVPMHPGANRQRCVKCGKCARECPVGAIPLDEPNKTDDKRCITCMHCVFVCPNFARGLNPVMLAATRTMLKKACADRKEPELFA</sequence>
<keyword evidence="1" id="KW-0479">Metal-binding</keyword>
<dbReference type="GO" id="GO:0051536">
    <property type="term" value="F:iron-sulfur cluster binding"/>
    <property type="evidence" value="ECO:0007669"/>
    <property type="project" value="UniProtKB-KW"/>
</dbReference>
<evidence type="ECO:0000256" key="2">
    <source>
        <dbReference type="ARBA" id="ARBA00023004"/>
    </source>
</evidence>
<dbReference type="InterPro" id="IPR017896">
    <property type="entry name" value="4Fe4S_Fe-S-bd"/>
</dbReference>
<dbReference type="AlphaFoldDB" id="A0A9D1FBB5"/>
<dbReference type="InterPro" id="IPR029039">
    <property type="entry name" value="Flavoprotein-like_sf"/>
</dbReference>
<dbReference type="GO" id="GO:0016651">
    <property type="term" value="F:oxidoreductase activity, acting on NAD(P)H"/>
    <property type="evidence" value="ECO:0007669"/>
    <property type="project" value="UniProtKB-ARBA"/>
</dbReference>
<dbReference type="Proteomes" id="UP000824001">
    <property type="component" value="Unassembled WGS sequence"/>
</dbReference>
<dbReference type="Pfam" id="PF12724">
    <property type="entry name" value="Flavodoxin_5"/>
    <property type="match status" value="1"/>
</dbReference>
<protein>
    <submittedName>
        <fullName evidence="6">4Fe-4S binding protein</fullName>
    </submittedName>
</protein>
<dbReference type="GO" id="GO:0046872">
    <property type="term" value="F:metal ion binding"/>
    <property type="evidence" value="ECO:0007669"/>
    <property type="project" value="UniProtKB-KW"/>
</dbReference>
<dbReference type="InterPro" id="IPR017900">
    <property type="entry name" value="4Fe4S_Fe_S_CS"/>
</dbReference>
<organism evidence="6 7">
    <name type="scientific">Candidatus Scatomorpha merdipullorum</name>
    <dbReference type="NCBI Taxonomy" id="2840927"/>
    <lineage>
        <taxon>Bacteria</taxon>
        <taxon>Bacillati</taxon>
        <taxon>Bacillota</taxon>
        <taxon>Clostridia</taxon>
        <taxon>Eubacteriales</taxon>
        <taxon>Candidatus Scatomorpha</taxon>
    </lineage>
</organism>
<dbReference type="EMBL" id="DVJK01000001">
    <property type="protein sequence ID" value="HIS65922.1"/>
    <property type="molecule type" value="Genomic_DNA"/>
</dbReference>
<feature type="domain" description="4Fe-4S ferredoxin-type" evidence="5">
    <location>
        <begin position="207"/>
        <end position="231"/>
    </location>
</feature>
<dbReference type="InterPro" id="IPR026816">
    <property type="entry name" value="Flavodoxin_dom"/>
</dbReference>
<dbReference type="SUPFAM" id="SSF52218">
    <property type="entry name" value="Flavoproteins"/>
    <property type="match status" value="1"/>
</dbReference>
<dbReference type="PANTHER" id="PTHR43122">
    <property type="entry name" value="FERREDOXIN SUBUNIT OF PYRUVATE:FLAVODOXIN OXIDOREDUCTASE-RELATED"/>
    <property type="match status" value="1"/>
</dbReference>
<proteinExistence type="predicted"/>
<comment type="caution">
    <text evidence="6">The sequence shown here is derived from an EMBL/GenBank/DDBJ whole genome shotgun (WGS) entry which is preliminary data.</text>
</comment>
<reference evidence="6" key="2">
    <citation type="journal article" date="2021" name="PeerJ">
        <title>Extensive microbial diversity within the chicken gut microbiome revealed by metagenomics and culture.</title>
        <authorList>
            <person name="Gilroy R."/>
            <person name="Ravi A."/>
            <person name="Getino M."/>
            <person name="Pursley I."/>
            <person name="Horton D.L."/>
            <person name="Alikhan N.F."/>
            <person name="Baker D."/>
            <person name="Gharbi K."/>
            <person name="Hall N."/>
            <person name="Watson M."/>
            <person name="Adriaenssens E.M."/>
            <person name="Foster-Nyarko E."/>
            <person name="Jarju S."/>
            <person name="Secka A."/>
            <person name="Antonio M."/>
            <person name="Oren A."/>
            <person name="Chaudhuri R.R."/>
            <person name="La Ragione R."/>
            <person name="Hildebrand F."/>
            <person name="Pallen M.J."/>
        </authorList>
    </citation>
    <scope>NUCLEOTIDE SEQUENCE</scope>
    <source>
        <strain evidence="6">ChiHjej10B9-9673</strain>
    </source>
</reference>
<accession>A0A9D1FBB5</accession>
<evidence type="ECO:0000313" key="7">
    <source>
        <dbReference type="Proteomes" id="UP000824001"/>
    </source>
</evidence>
<evidence type="ECO:0000259" key="5">
    <source>
        <dbReference type="PROSITE" id="PS51379"/>
    </source>
</evidence>
<dbReference type="InterPro" id="IPR008254">
    <property type="entry name" value="Flavodoxin/NO_synth"/>
</dbReference>
<keyword evidence="3" id="KW-0411">Iron-sulfur</keyword>
<evidence type="ECO:0000256" key="3">
    <source>
        <dbReference type="ARBA" id="ARBA00023014"/>
    </source>
</evidence>
<dbReference type="Gene3D" id="3.30.70.20">
    <property type="match status" value="1"/>
</dbReference>
<evidence type="ECO:0000313" key="6">
    <source>
        <dbReference type="EMBL" id="HIS65922.1"/>
    </source>
</evidence>
<dbReference type="PROSITE" id="PS00198">
    <property type="entry name" value="4FE4S_FER_1"/>
    <property type="match status" value="2"/>
</dbReference>
<gene>
    <name evidence="6" type="ORF">IAC18_00025</name>
</gene>
<reference evidence="6" key="1">
    <citation type="submission" date="2020-10" db="EMBL/GenBank/DDBJ databases">
        <authorList>
            <person name="Gilroy R."/>
        </authorList>
    </citation>
    <scope>NUCLEOTIDE SEQUENCE</scope>
    <source>
        <strain evidence="6">ChiHjej10B9-9673</strain>
    </source>
</reference>
<feature type="domain" description="4Fe-4S ferredoxin-type" evidence="5">
    <location>
        <begin position="174"/>
        <end position="203"/>
    </location>
</feature>
<dbReference type="SUPFAM" id="SSF54862">
    <property type="entry name" value="4Fe-4S ferredoxins"/>
    <property type="match status" value="1"/>
</dbReference>
<dbReference type="Pfam" id="PF13237">
    <property type="entry name" value="Fer4_10"/>
    <property type="match status" value="1"/>
</dbReference>
<feature type="domain" description="Flavodoxin-like" evidence="4">
    <location>
        <begin position="6"/>
        <end position="147"/>
    </location>
</feature>
<keyword evidence="2" id="KW-0408">Iron</keyword>
<dbReference type="Gene3D" id="3.40.50.360">
    <property type="match status" value="1"/>
</dbReference>
<dbReference type="PROSITE" id="PS51379">
    <property type="entry name" value="4FE4S_FER_2"/>
    <property type="match status" value="2"/>
</dbReference>
<dbReference type="PANTHER" id="PTHR43122:SF1">
    <property type="entry name" value="IRON-SULFUR-BINDING PROTEIN"/>
    <property type="match status" value="1"/>
</dbReference>
<dbReference type="GO" id="GO:0010181">
    <property type="term" value="F:FMN binding"/>
    <property type="evidence" value="ECO:0007669"/>
    <property type="project" value="InterPro"/>
</dbReference>
<evidence type="ECO:0000259" key="4">
    <source>
        <dbReference type="PROSITE" id="PS50902"/>
    </source>
</evidence>
<evidence type="ECO:0000256" key="1">
    <source>
        <dbReference type="ARBA" id="ARBA00022723"/>
    </source>
</evidence>
<name>A0A9D1FBB5_9FIRM</name>
<dbReference type="PROSITE" id="PS50902">
    <property type="entry name" value="FLAVODOXIN_LIKE"/>
    <property type="match status" value="1"/>
</dbReference>